<dbReference type="AlphaFoldDB" id="A0AAD6BNZ6"/>
<dbReference type="Proteomes" id="UP001219934">
    <property type="component" value="Unassembled WGS sequence"/>
</dbReference>
<keyword evidence="3" id="KW-1185">Reference proteome</keyword>
<proteinExistence type="predicted"/>
<evidence type="ECO:0000313" key="3">
    <source>
        <dbReference type="Proteomes" id="UP001219934"/>
    </source>
</evidence>
<dbReference type="EMBL" id="JAPTMU010000001">
    <property type="protein sequence ID" value="KAJ4948053.1"/>
    <property type="molecule type" value="Genomic_DNA"/>
</dbReference>
<evidence type="ECO:0000313" key="2">
    <source>
        <dbReference type="EMBL" id="KAJ4948053.1"/>
    </source>
</evidence>
<name>A0AAD6BNZ6_9TELE</name>
<evidence type="ECO:0000256" key="1">
    <source>
        <dbReference type="SAM" id="MobiDB-lite"/>
    </source>
</evidence>
<comment type="caution">
    <text evidence="2">The sequence shown here is derived from an EMBL/GenBank/DDBJ whole genome shotgun (WGS) entry which is preliminary data.</text>
</comment>
<accession>A0AAD6BNZ6</accession>
<protein>
    <submittedName>
        <fullName evidence="2">Uncharacterized protein</fullName>
    </submittedName>
</protein>
<sequence length="73" mass="7640">MDQRKGLLSFPAGPDTLGSDGSACQWTSVINGEVMDRSAGAVETSQSSFTVSQLLARQREGPRVAILCQATGP</sequence>
<organism evidence="2 3">
    <name type="scientific">Pogonophryne albipinna</name>
    <dbReference type="NCBI Taxonomy" id="1090488"/>
    <lineage>
        <taxon>Eukaryota</taxon>
        <taxon>Metazoa</taxon>
        <taxon>Chordata</taxon>
        <taxon>Craniata</taxon>
        <taxon>Vertebrata</taxon>
        <taxon>Euteleostomi</taxon>
        <taxon>Actinopterygii</taxon>
        <taxon>Neopterygii</taxon>
        <taxon>Teleostei</taxon>
        <taxon>Neoteleostei</taxon>
        <taxon>Acanthomorphata</taxon>
        <taxon>Eupercaria</taxon>
        <taxon>Perciformes</taxon>
        <taxon>Notothenioidei</taxon>
        <taxon>Pogonophryne</taxon>
    </lineage>
</organism>
<feature type="region of interest" description="Disordered" evidence="1">
    <location>
        <begin position="1"/>
        <end position="20"/>
    </location>
</feature>
<gene>
    <name evidence="2" type="ORF">JOQ06_019594</name>
</gene>
<reference evidence="2" key="1">
    <citation type="submission" date="2022-11" db="EMBL/GenBank/DDBJ databases">
        <title>Chromosome-level genome of Pogonophryne albipinna.</title>
        <authorList>
            <person name="Jo E."/>
        </authorList>
    </citation>
    <scope>NUCLEOTIDE SEQUENCE</scope>
    <source>
        <strain evidence="2">SGF0006</strain>
        <tissue evidence="2">Muscle</tissue>
    </source>
</reference>